<feature type="region of interest" description="Disordered" evidence="1">
    <location>
        <begin position="98"/>
        <end position="135"/>
    </location>
</feature>
<name>A0A9N8PA99_9PEZI</name>
<reference evidence="2" key="1">
    <citation type="submission" date="2020-06" db="EMBL/GenBank/DDBJ databases">
        <authorList>
            <person name="Onetto C."/>
        </authorList>
    </citation>
    <scope>NUCLEOTIDE SEQUENCE</scope>
</reference>
<accession>A0A9N8PA99</accession>
<keyword evidence="3" id="KW-1185">Reference proteome</keyword>
<evidence type="ECO:0000313" key="2">
    <source>
        <dbReference type="EMBL" id="CAD0087696.1"/>
    </source>
</evidence>
<dbReference type="EMBL" id="CAIJEN010000006">
    <property type="protein sequence ID" value="CAD0087696.1"/>
    <property type="molecule type" value="Genomic_DNA"/>
</dbReference>
<organism evidence="2 3">
    <name type="scientific">Aureobasidium vineae</name>
    <dbReference type="NCBI Taxonomy" id="2773715"/>
    <lineage>
        <taxon>Eukaryota</taxon>
        <taxon>Fungi</taxon>
        <taxon>Dikarya</taxon>
        <taxon>Ascomycota</taxon>
        <taxon>Pezizomycotina</taxon>
        <taxon>Dothideomycetes</taxon>
        <taxon>Dothideomycetidae</taxon>
        <taxon>Dothideales</taxon>
        <taxon>Saccotheciaceae</taxon>
        <taxon>Aureobasidium</taxon>
    </lineage>
</organism>
<evidence type="ECO:0000313" key="3">
    <source>
        <dbReference type="Proteomes" id="UP000716446"/>
    </source>
</evidence>
<dbReference type="Proteomes" id="UP000716446">
    <property type="component" value="Unassembled WGS sequence"/>
</dbReference>
<proteinExistence type="predicted"/>
<sequence length="204" mass="21388">MASVFRCSVCLQNGIVRDFAAVGLIKSHLGAATVHNMGLFVCLQPGCTLRANRAIATPMASMMLSGQAEDLVLRANIATQVQACLLPAPAPAPAIFAPAAPSQQQEVNSSDDDDDDDDEDDPAPGAGSFDEQLFGEGPGGDPELAIKAELAACGEDQLRSQFVDLEASLQVLRQACLLSELLALVKTLAKLVKSQKCVNILVVL</sequence>
<feature type="compositionally biased region" description="Acidic residues" evidence="1">
    <location>
        <begin position="109"/>
        <end position="122"/>
    </location>
</feature>
<gene>
    <name evidence="2" type="ORF">AWRI4619_LOCUS4814</name>
</gene>
<evidence type="ECO:0000256" key="1">
    <source>
        <dbReference type="SAM" id="MobiDB-lite"/>
    </source>
</evidence>
<dbReference type="AlphaFoldDB" id="A0A9N8PA99"/>
<protein>
    <submittedName>
        <fullName evidence="2">Uncharacterized protein</fullName>
    </submittedName>
</protein>
<comment type="caution">
    <text evidence="2">The sequence shown here is derived from an EMBL/GenBank/DDBJ whole genome shotgun (WGS) entry which is preliminary data.</text>
</comment>